<dbReference type="PANTHER" id="PTHR30250:SF26">
    <property type="entry name" value="PSMA PROTEIN"/>
    <property type="match status" value="1"/>
</dbReference>
<evidence type="ECO:0000256" key="5">
    <source>
        <dbReference type="ARBA" id="ARBA00023136"/>
    </source>
</evidence>
<dbReference type="Proteomes" id="UP000316426">
    <property type="component" value="Chromosome"/>
</dbReference>
<evidence type="ECO:0000256" key="3">
    <source>
        <dbReference type="ARBA" id="ARBA00022692"/>
    </source>
</evidence>
<sequence length="382" mass="39108">MAGGIVGIGFGAAATTALAARLHSDPKRALSESAALGSATIGVSLLGAIALATLSGPIARITTGQAEFASHFATGAFLVVLNAIAFYQAGVLAGLSAFRPLAFAQATGGIVAITCVAVGIRLGQSHGALVGLSIGALATCFLLNREVQRSAPLWAFDWKQGAWRSRFAIWSMGLPSVLLLGLSGPADWWGLAALARQPDGLVEVGVYSAANQIGTLLRFAPLSVGIALQSHLAKQFSDGAIAHGRDSMKRAVLAICAGGVLVLAIATPLAPWIMRAYGPAYADRTEVLVALIAAGVAVALQVMVERSLLAIAGYRNTLTIGLTRSAIFVVVAPWAVTGGAAGLAVLRTVVSVVHAFALIWLWRRSIGTAMQASLSGDARIAA</sequence>
<evidence type="ECO:0000256" key="6">
    <source>
        <dbReference type="SAM" id="Phobius"/>
    </source>
</evidence>
<feature type="transmembrane region" description="Helical" evidence="6">
    <location>
        <begin position="342"/>
        <end position="362"/>
    </location>
</feature>
<dbReference type="PANTHER" id="PTHR30250">
    <property type="entry name" value="PST FAMILY PREDICTED COLANIC ACID TRANSPORTER"/>
    <property type="match status" value="1"/>
</dbReference>
<feature type="transmembrane region" description="Helical" evidence="6">
    <location>
        <begin position="68"/>
        <end position="89"/>
    </location>
</feature>
<evidence type="ECO:0000313" key="7">
    <source>
        <dbReference type="EMBL" id="QDV75185.1"/>
    </source>
</evidence>
<evidence type="ECO:0000256" key="1">
    <source>
        <dbReference type="ARBA" id="ARBA00004651"/>
    </source>
</evidence>
<reference evidence="7 8" key="1">
    <citation type="submission" date="2019-02" db="EMBL/GenBank/DDBJ databases">
        <title>Deep-cultivation of Planctomycetes and their phenomic and genomic characterization uncovers novel biology.</title>
        <authorList>
            <person name="Wiegand S."/>
            <person name="Jogler M."/>
            <person name="Boedeker C."/>
            <person name="Pinto D."/>
            <person name="Vollmers J."/>
            <person name="Rivas-Marin E."/>
            <person name="Kohn T."/>
            <person name="Peeters S.H."/>
            <person name="Heuer A."/>
            <person name="Rast P."/>
            <person name="Oberbeckmann S."/>
            <person name="Bunk B."/>
            <person name="Jeske O."/>
            <person name="Meyerdierks A."/>
            <person name="Storesund J.E."/>
            <person name="Kallscheuer N."/>
            <person name="Luecker S."/>
            <person name="Lage O.M."/>
            <person name="Pohl T."/>
            <person name="Merkel B.J."/>
            <person name="Hornburger P."/>
            <person name="Mueller R.-W."/>
            <person name="Bruemmer F."/>
            <person name="Labrenz M."/>
            <person name="Spormann A.M."/>
            <person name="Op den Camp H."/>
            <person name="Overmann J."/>
            <person name="Amann R."/>
            <person name="Jetten M.S.M."/>
            <person name="Mascher T."/>
            <person name="Medema M.H."/>
            <person name="Devos D.P."/>
            <person name="Kaster A.-K."/>
            <person name="Ovreas L."/>
            <person name="Rohde M."/>
            <person name="Galperin M.Y."/>
            <person name="Jogler C."/>
        </authorList>
    </citation>
    <scope>NUCLEOTIDE SEQUENCE [LARGE SCALE GENOMIC DNA]</scope>
    <source>
        <strain evidence="7 8">Spa11</strain>
    </source>
</reference>
<name>A0A518KBL5_9BACT</name>
<dbReference type="InterPro" id="IPR050833">
    <property type="entry name" value="Poly_Biosynth_Transport"/>
</dbReference>
<dbReference type="EMBL" id="CP036349">
    <property type="protein sequence ID" value="QDV75185.1"/>
    <property type="molecule type" value="Genomic_DNA"/>
</dbReference>
<evidence type="ECO:0008006" key="9">
    <source>
        <dbReference type="Google" id="ProtNLM"/>
    </source>
</evidence>
<feature type="transmembrane region" description="Helical" evidence="6">
    <location>
        <begin position="286"/>
        <end position="304"/>
    </location>
</feature>
<proteinExistence type="predicted"/>
<keyword evidence="4 6" id="KW-1133">Transmembrane helix</keyword>
<dbReference type="GO" id="GO:0005886">
    <property type="term" value="C:plasma membrane"/>
    <property type="evidence" value="ECO:0007669"/>
    <property type="project" value="UniProtKB-SubCell"/>
</dbReference>
<feature type="transmembrane region" description="Helical" evidence="6">
    <location>
        <begin position="101"/>
        <end position="120"/>
    </location>
</feature>
<dbReference type="KEGG" id="bmei:Spa11_33980"/>
<feature type="transmembrane region" description="Helical" evidence="6">
    <location>
        <begin position="316"/>
        <end position="336"/>
    </location>
</feature>
<feature type="transmembrane region" description="Helical" evidence="6">
    <location>
        <begin position="251"/>
        <end position="274"/>
    </location>
</feature>
<keyword evidence="5 6" id="KW-0472">Membrane</keyword>
<keyword evidence="2" id="KW-1003">Cell membrane</keyword>
<keyword evidence="8" id="KW-1185">Reference proteome</keyword>
<organism evidence="7 8">
    <name type="scientific">Botrimarina mediterranea</name>
    <dbReference type="NCBI Taxonomy" id="2528022"/>
    <lineage>
        <taxon>Bacteria</taxon>
        <taxon>Pseudomonadati</taxon>
        <taxon>Planctomycetota</taxon>
        <taxon>Planctomycetia</taxon>
        <taxon>Pirellulales</taxon>
        <taxon>Lacipirellulaceae</taxon>
        <taxon>Botrimarina</taxon>
    </lineage>
</organism>
<gene>
    <name evidence="7" type="ORF">Spa11_33980</name>
</gene>
<feature type="transmembrane region" description="Helical" evidence="6">
    <location>
        <begin position="35"/>
        <end position="56"/>
    </location>
</feature>
<protein>
    <recommendedName>
        <fullName evidence="9">Polysaccharide biosynthesis protein</fullName>
    </recommendedName>
</protein>
<evidence type="ECO:0000256" key="4">
    <source>
        <dbReference type="ARBA" id="ARBA00022989"/>
    </source>
</evidence>
<comment type="subcellular location">
    <subcellularLocation>
        <location evidence="1">Cell membrane</location>
        <topology evidence="1">Multi-pass membrane protein</topology>
    </subcellularLocation>
</comment>
<keyword evidence="3 6" id="KW-0812">Transmembrane</keyword>
<dbReference type="AlphaFoldDB" id="A0A518KBL5"/>
<accession>A0A518KBL5</accession>
<evidence type="ECO:0000313" key="8">
    <source>
        <dbReference type="Proteomes" id="UP000316426"/>
    </source>
</evidence>
<evidence type="ECO:0000256" key="2">
    <source>
        <dbReference type="ARBA" id="ARBA00022475"/>
    </source>
</evidence>